<name>A0A3A3FRT6_9BURK</name>
<dbReference type="RefSeq" id="WP_119767120.1">
    <property type="nucleotide sequence ID" value="NZ_QYUO01000001.1"/>
</dbReference>
<evidence type="ECO:0000313" key="3">
    <source>
        <dbReference type="Proteomes" id="UP000265955"/>
    </source>
</evidence>
<dbReference type="Pfam" id="PF20327">
    <property type="entry name" value="DUF6622"/>
    <property type="match status" value="1"/>
</dbReference>
<dbReference type="AlphaFoldDB" id="A0A3A3FRT6"/>
<organism evidence="2 3">
    <name type="scientific">Noviherbaspirillum saxi</name>
    <dbReference type="NCBI Taxonomy" id="2320863"/>
    <lineage>
        <taxon>Bacteria</taxon>
        <taxon>Pseudomonadati</taxon>
        <taxon>Pseudomonadota</taxon>
        <taxon>Betaproteobacteria</taxon>
        <taxon>Burkholderiales</taxon>
        <taxon>Oxalobacteraceae</taxon>
        <taxon>Noviherbaspirillum</taxon>
    </lineage>
</organism>
<keyword evidence="1" id="KW-1133">Transmembrane helix</keyword>
<evidence type="ECO:0000313" key="2">
    <source>
        <dbReference type="EMBL" id="RJF97168.1"/>
    </source>
</evidence>
<dbReference type="OrthoDB" id="3034721at2"/>
<accession>A0A3A3FRT6</accession>
<feature type="transmembrane region" description="Helical" evidence="1">
    <location>
        <begin position="134"/>
        <end position="154"/>
    </location>
</feature>
<keyword evidence="1" id="KW-0472">Membrane</keyword>
<gene>
    <name evidence="2" type="ORF">D3871_00430</name>
</gene>
<keyword evidence="3" id="KW-1185">Reference proteome</keyword>
<dbReference type="EMBL" id="QYUO01000001">
    <property type="protein sequence ID" value="RJF97168.1"/>
    <property type="molecule type" value="Genomic_DNA"/>
</dbReference>
<protein>
    <recommendedName>
        <fullName evidence="4">Transmembrane protein</fullName>
    </recommendedName>
</protein>
<proteinExistence type="predicted"/>
<feature type="transmembrane region" description="Helical" evidence="1">
    <location>
        <begin position="12"/>
        <end position="29"/>
    </location>
</feature>
<evidence type="ECO:0008006" key="4">
    <source>
        <dbReference type="Google" id="ProtNLM"/>
    </source>
</evidence>
<feature type="transmembrane region" description="Helical" evidence="1">
    <location>
        <begin position="65"/>
        <end position="84"/>
    </location>
</feature>
<feature type="transmembrane region" description="Helical" evidence="1">
    <location>
        <begin position="105"/>
        <end position="128"/>
    </location>
</feature>
<dbReference type="Proteomes" id="UP000265955">
    <property type="component" value="Unassembled WGS sequence"/>
</dbReference>
<dbReference type="InterPro" id="IPR046730">
    <property type="entry name" value="DUF6622"/>
</dbReference>
<reference evidence="3" key="1">
    <citation type="submission" date="2018-09" db="EMBL/GenBank/DDBJ databases">
        <authorList>
            <person name="Zhu H."/>
        </authorList>
    </citation>
    <scope>NUCLEOTIDE SEQUENCE [LARGE SCALE GENOMIC DNA]</scope>
    <source>
        <strain evidence="3">K1R23-30</strain>
    </source>
</reference>
<keyword evidence="1" id="KW-0812">Transmembrane</keyword>
<evidence type="ECO:0000256" key="1">
    <source>
        <dbReference type="SAM" id="Phobius"/>
    </source>
</evidence>
<comment type="caution">
    <text evidence="2">The sequence shown here is derived from an EMBL/GenBank/DDBJ whole genome shotgun (WGS) entry which is preliminary data.</text>
</comment>
<sequence>MLQEIVSNTPFWVWPLLAFLIYRGVLASVDRETSLKKLFIIPTVMLGLSIQGVVGSFGAHGAAGPAWIAGLAVGTLATWMMFSLDSVNVTPERGTVFQHGSWLPLALMMGIFLTKYAVGVLLAMSPLLRQETGFVVTVCTLYGLFNGMFLGRLLRIVAIYRLGVARIHKLL</sequence>
<feature type="transmembrane region" description="Helical" evidence="1">
    <location>
        <begin position="38"/>
        <end position="59"/>
    </location>
</feature>